<dbReference type="HOGENOM" id="CLU_2845610_0_0_10"/>
<accession>G8R3U2</accession>
<dbReference type="KEGG" id="oho:Oweho_3228"/>
<name>G8R3U2_OWEHD</name>
<organism evidence="1 2">
    <name type="scientific">Owenweeksia hongkongensis (strain DSM 17368 / CIP 108786 / JCM 12287 / NRRL B-23963 / UST20020801)</name>
    <dbReference type="NCBI Taxonomy" id="926562"/>
    <lineage>
        <taxon>Bacteria</taxon>
        <taxon>Pseudomonadati</taxon>
        <taxon>Bacteroidota</taxon>
        <taxon>Flavobacteriia</taxon>
        <taxon>Flavobacteriales</taxon>
        <taxon>Owenweeksiaceae</taxon>
        <taxon>Owenweeksia</taxon>
    </lineage>
</organism>
<dbReference type="EMBL" id="CP003156">
    <property type="protein sequence ID" value="AEV34179.1"/>
    <property type="molecule type" value="Genomic_DNA"/>
</dbReference>
<dbReference type="STRING" id="926562.Oweho_3228"/>
<dbReference type="RefSeq" id="WP_014203526.1">
    <property type="nucleotide sequence ID" value="NC_016599.1"/>
</dbReference>
<proteinExistence type="predicted"/>
<evidence type="ECO:0000313" key="2">
    <source>
        <dbReference type="Proteomes" id="UP000005631"/>
    </source>
</evidence>
<reference evidence="1 2" key="1">
    <citation type="journal article" date="2012" name="Stand. Genomic Sci.">
        <title>Genome sequence of the orange-pigmented seawater bacterium Owenweeksia hongkongensis type strain (UST20020801(T)).</title>
        <authorList>
            <person name="Riedel T."/>
            <person name="Held B."/>
            <person name="Nolan M."/>
            <person name="Lucas S."/>
            <person name="Lapidus A."/>
            <person name="Tice H."/>
            <person name="Del Rio T.G."/>
            <person name="Cheng J.F."/>
            <person name="Han C."/>
            <person name="Tapia R."/>
            <person name="Goodwin L.A."/>
            <person name="Pitluck S."/>
            <person name="Liolios K."/>
            <person name="Mavromatis K."/>
            <person name="Pagani I."/>
            <person name="Ivanova N."/>
            <person name="Mikhailova N."/>
            <person name="Pati A."/>
            <person name="Chen A."/>
            <person name="Palaniappan K."/>
            <person name="Rohde M."/>
            <person name="Tindall B.J."/>
            <person name="Detter J.C."/>
            <person name="Goker M."/>
            <person name="Woyke T."/>
            <person name="Bristow J."/>
            <person name="Eisen J.A."/>
            <person name="Markowitz V."/>
            <person name="Hugenholtz P."/>
            <person name="Klenk H.P."/>
            <person name="Kyrpides N.C."/>
        </authorList>
    </citation>
    <scope>NUCLEOTIDE SEQUENCE</scope>
    <source>
        <strain evidence="2">DSM 17368 / JCM 12287 / NRRL B-23963</strain>
    </source>
</reference>
<protein>
    <submittedName>
        <fullName evidence="1">Uncharacterized protein</fullName>
    </submittedName>
</protein>
<dbReference type="AlphaFoldDB" id="G8R3U2"/>
<dbReference type="PATRIC" id="fig|926562.3.peg.3249"/>
<evidence type="ECO:0000313" key="1">
    <source>
        <dbReference type="EMBL" id="AEV34179.1"/>
    </source>
</evidence>
<sequence length="65" mass="7934">MKSETKKSKRRRYYLHQKLKSITKVYARRKEVLVNDEILEKCDPIQKKYLNELQKLGYNLQTFIS</sequence>
<keyword evidence="2" id="KW-1185">Reference proteome</keyword>
<dbReference type="Proteomes" id="UP000005631">
    <property type="component" value="Chromosome"/>
</dbReference>
<gene>
    <name evidence="1" type="ordered locus">Oweho_3228</name>
</gene>